<name>A0AA35U1S1_GEOBA</name>
<dbReference type="CDD" id="cd03028">
    <property type="entry name" value="GRX_PICOT_like"/>
    <property type="match status" value="2"/>
</dbReference>
<dbReference type="InterPro" id="IPR013766">
    <property type="entry name" value="Thioredoxin_domain"/>
</dbReference>
<dbReference type="AlphaFoldDB" id="A0AA35U1S1"/>
<accession>A0AA35U1S1</accession>
<comment type="caution">
    <text evidence="5">The sequence shown here is derived from an EMBL/GenBank/DDBJ whole genome shotgun (WGS) entry which is preliminary data.</text>
</comment>
<proteinExistence type="predicted"/>
<dbReference type="EMBL" id="CASHTH010004476">
    <property type="protein sequence ID" value="CAI8057784.1"/>
    <property type="molecule type" value="Genomic_DNA"/>
</dbReference>
<dbReference type="GO" id="GO:0051536">
    <property type="term" value="F:iron-sulfur cluster binding"/>
    <property type="evidence" value="ECO:0007669"/>
    <property type="project" value="UniProtKB-KW"/>
</dbReference>
<dbReference type="CDD" id="cd02984">
    <property type="entry name" value="TRX_PICOT"/>
    <property type="match status" value="1"/>
</dbReference>
<dbReference type="InterPro" id="IPR036249">
    <property type="entry name" value="Thioredoxin-like_sf"/>
</dbReference>
<keyword evidence="1" id="KW-0479">Metal-binding</keyword>
<protein>
    <submittedName>
        <fullName evidence="5">Glutaredoxin-3</fullName>
    </submittedName>
</protein>
<dbReference type="SUPFAM" id="SSF52833">
    <property type="entry name" value="Thioredoxin-like"/>
    <property type="match status" value="3"/>
</dbReference>
<dbReference type="GO" id="GO:0005829">
    <property type="term" value="C:cytosol"/>
    <property type="evidence" value="ECO:0007669"/>
    <property type="project" value="TreeGrafter"/>
</dbReference>
<dbReference type="GO" id="GO:0005634">
    <property type="term" value="C:nucleus"/>
    <property type="evidence" value="ECO:0007669"/>
    <property type="project" value="TreeGrafter"/>
</dbReference>
<keyword evidence="6" id="KW-1185">Reference proteome</keyword>
<dbReference type="Gene3D" id="3.40.30.10">
    <property type="entry name" value="Glutaredoxin"/>
    <property type="match status" value="3"/>
</dbReference>
<reference evidence="5" key="1">
    <citation type="submission" date="2023-03" db="EMBL/GenBank/DDBJ databases">
        <authorList>
            <person name="Steffen K."/>
            <person name="Cardenas P."/>
        </authorList>
    </citation>
    <scope>NUCLEOTIDE SEQUENCE</scope>
</reference>
<dbReference type="FunFam" id="3.40.30.10:FF:000012">
    <property type="entry name" value="Monothiol glutaredoxin"/>
    <property type="match status" value="2"/>
</dbReference>
<evidence type="ECO:0000313" key="6">
    <source>
        <dbReference type="Proteomes" id="UP001174909"/>
    </source>
</evidence>
<dbReference type="NCBIfam" id="TIGR00365">
    <property type="entry name" value="Grx4 family monothiol glutaredoxin"/>
    <property type="match status" value="1"/>
</dbReference>
<evidence type="ECO:0000313" key="5">
    <source>
        <dbReference type="EMBL" id="CAI8057784.1"/>
    </source>
</evidence>
<feature type="domain" description="Thioredoxin" evidence="4">
    <location>
        <begin position="1"/>
        <end position="92"/>
    </location>
</feature>
<evidence type="ECO:0000256" key="1">
    <source>
        <dbReference type="ARBA" id="ARBA00022723"/>
    </source>
</evidence>
<dbReference type="Proteomes" id="UP001174909">
    <property type="component" value="Unassembled WGS sequence"/>
</dbReference>
<dbReference type="InterPro" id="IPR002109">
    <property type="entry name" value="Glutaredoxin"/>
</dbReference>
<dbReference type="PROSITE" id="PS51352">
    <property type="entry name" value="THIOREDOXIN_2"/>
    <property type="match status" value="1"/>
</dbReference>
<dbReference type="PROSITE" id="PS51354">
    <property type="entry name" value="GLUTAREDOXIN_2"/>
    <property type="match status" value="2"/>
</dbReference>
<gene>
    <name evidence="5" type="ORF">GBAR_LOCUS31471</name>
</gene>
<dbReference type="InterPro" id="IPR033658">
    <property type="entry name" value="GRX_PICOT-like"/>
</dbReference>
<evidence type="ECO:0000256" key="3">
    <source>
        <dbReference type="ARBA" id="ARBA00023014"/>
    </source>
</evidence>
<organism evidence="5 6">
    <name type="scientific">Geodia barretti</name>
    <name type="common">Barrett's horny sponge</name>
    <dbReference type="NCBI Taxonomy" id="519541"/>
    <lineage>
        <taxon>Eukaryota</taxon>
        <taxon>Metazoa</taxon>
        <taxon>Porifera</taxon>
        <taxon>Demospongiae</taxon>
        <taxon>Heteroscleromorpha</taxon>
        <taxon>Tetractinellida</taxon>
        <taxon>Astrophorina</taxon>
        <taxon>Geodiidae</taxon>
        <taxon>Geodia</taxon>
    </lineage>
</organism>
<evidence type="ECO:0000259" key="4">
    <source>
        <dbReference type="PROSITE" id="PS51352"/>
    </source>
</evidence>
<dbReference type="Pfam" id="PF00462">
    <property type="entry name" value="Glutaredoxin"/>
    <property type="match status" value="2"/>
</dbReference>
<dbReference type="PANTHER" id="PTHR10293:SF73">
    <property type="entry name" value="GLUTAREDOXIN-3"/>
    <property type="match status" value="1"/>
</dbReference>
<dbReference type="InterPro" id="IPR004480">
    <property type="entry name" value="Monothiol_GRX-rel"/>
</dbReference>
<keyword evidence="2" id="KW-0408">Iron</keyword>
<dbReference type="GO" id="GO:0006879">
    <property type="term" value="P:intracellular iron ion homeostasis"/>
    <property type="evidence" value="ECO:0007669"/>
    <property type="project" value="TreeGrafter"/>
</dbReference>
<dbReference type="Pfam" id="PF00085">
    <property type="entry name" value="Thioredoxin"/>
    <property type="match status" value="1"/>
</dbReference>
<keyword evidence="3" id="KW-0411">Iron-sulfur</keyword>
<dbReference type="PANTHER" id="PTHR10293">
    <property type="entry name" value="GLUTAREDOXIN FAMILY MEMBER"/>
    <property type="match status" value="1"/>
</dbReference>
<sequence>MRVRRLVVVHFWAPWSQPCKQMNDVMVELAEEHPGVRFIRVEAEEFPEVSLKHEVVAVPTFIYLKGGRMVDRVNGAHVPELSKKTAVHSDLVAPPPPPADSTQTIPTEDVNARLKRLTTSSKCILFMKGNPQEPRCGFSRQVVALLDEAGADYTTFDILSDEEVRQGLKKFSNWPTYPQLYANGELVGVVGLWNRLVKSLGHQTVTLFAPQYRLTGGEGGSVVLGLQELKESGELQELLPRTRPLEERLKEVINQEHVVLFMKGSVESPQCGFSRSICEILKDNSVKFGTFDILSDEEVRQGLKKFSNWPTYPQLYVNGQLIGGLDIVKELEESGELQATLSSTDHSK</sequence>
<evidence type="ECO:0000256" key="2">
    <source>
        <dbReference type="ARBA" id="ARBA00023004"/>
    </source>
</evidence>
<dbReference type="GO" id="GO:0046872">
    <property type="term" value="F:metal ion binding"/>
    <property type="evidence" value="ECO:0007669"/>
    <property type="project" value="UniProtKB-KW"/>
</dbReference>